<proteinExistence type="predicted"/>
<dbReference type="Proteomes" id="UP000652219">
    <property type="component" value="Unassembled WGS sequence"/>
</dbReference>
<organism evidence="1 2">
    <name type="scientific">Colletotrichum sojae</name>
    <dbReference type="NCBI Taxonomy" id="2175907"/>
    <lineage>
        <taxon>Eukaryota</taxon>
        <taxon>Fungi</taxon>
        <taxon>Dikarya</taxon>
        <taxon>Ascomycota</taxon>
        <taxon>Pezizomycotina</taxon>
        <taxon>Sordariomycetes</taxon>
        <taxon>Hypocreomycetidae</taxon>
        <taxon>Glomerellales</taxon>
        <taxon>Glomerellaceae</taxon>
        <taxon>Colletotrichum</taxon>
        <taxon>Colletotrichum orchidearum species complex</taxon>
    </lineage>
</organism>
<comment type="caution">
    <text evidence="1">The sequence shown here is derived from an EMBL/GenBank/DDBJ whole genome shotgun (WGS) entry which is preliminary data.</text>
</comment>
<dbReference type="AlphaFoldDB" id="A0A8H6IVK2"/>
<dbReference type="SUPFAM" id="SSF52047">
    <property type="entry name" value="RNI-like"/>
    <property type="match status" value="1"/>
</dbReference>
<reference evidence="1 2" key="1">
    <citation type="journal article" date="2020" name="Phytopathology">
        <title>Genome Sequence Resources of Colletotrichum truncatum, C. plurivorum, C. musicola, and C. sojae: Four Species Pathogenic to Soybean (Glycine max).</title>
        <authorList>
            <person name="Rogerio F."/>
            <person name="Boufleur T.R."/>
            <person name="Ciampi-Guillardi M."/>
            <person name="Sukno S.A."/>
            <person name="Thon M.R."/>
            <person name="Massola Junior N.S."/>
            <person name="Baroncelli R."/>
        </authorList>
    </citation>
    <scope>NUCLEOTIDE SEQUENCE [LARGE SCALE GENOMIC DNA]</scope>
    <source>
        <strain evidence="1 2">LFN0009</strain>
    </source>
</reference>
<name>A0A8H6IVK2_9PEZI</name>
<dbReference type="EMBL" id="WIGN01000302">
    <property type="protein sequence ID" value="KAF6800931.1"/>
    <property type="molecule type" value="Genomic_DNA"/>
</dbReference>
<evidence type="ECO:0000313" key="1">
    <source>
        <dbReference type="EMBL" id="KAF6800931.1"/>
    </source>
</evidence>
<gene>
    <name evidence="1" type="ORF">CSOJ01_12149</name>
</gene>
<protein>
    <submittedName>
        <fullName evidence="1">Uncharacterized protein</fullName>
    </submittedName>
</protein>
<keyword evidence="2" id="KW-1185">Reference proteome</keyword>
<evidence type="ECO:0000313" key="2">
    <source>
        <dbReference type="Proteomes" id="UP000652219"/>
    </source>
</evidence>
<sequence length="350" mass="40360">MELLIRIAEYVDQDYVTFAPTDKILNYTTTQGQRARFRVSGLGDDDAYYNVWNPSGHAKWRAKHTRKIGDVLNLALANRRMLEACEPALYGRLVLRGDERGRLASLRWILSETKSYLQKYILHMVNEERGSSPDYKLWDEVGISFGPVFRNFKVLASLDIYTERGGNEHWREDKKRTARWCRILPELTSLRRLSMTGFGGFSEFPLMPQLQEACFHHCDAAEDFNGDRYEGVWGAILKNLPALRTLVNDNSFGEVPDDGFRAFKDTLETLVWDSVDFPFPKEALLELTCLKHLKIDSIGWILADQDSWRLSPMRNLPQTVETLDVYVSDYDDYDDSSFEYPEESPAGGRL</sequence>
<accession>A0A8H6IVK2</accession>